<dbReference type="Pfam" id="PF00059">
    <property type="entry name" value="Lectin_C"/>
    <property type="match status" value="1"/>
</dbReference>
<keyword evidence="1" id="KW-0732">Signal</keyword>
<feature type="domain" description="C-type lectin" evidence="2">
    <location>
        <begin position="29"/>
        <end position="154"/>
    </location>
</feature>
<keyword evidence="3" id="KW-1185">Reference proteome</keyword>
<evidence type="ECO:0000313" key="3">
    <source>
        <dbReference type="Proteomes" id="UP000887540"/>
    </source>
</evidence>
<dbReference type="Gene3D" id="3.10.100.10">
    <property type="entry name" value="Mannose-Binding Protein A, subunit A"/>
    <property type="match status" value="1"/>
</dbReference>
<dbReference type="CDD" id="cd00037">
    <property type="entry name" value="CLECT"/>
    <property type="match status" value="1"/>
</dbReference>
<dbReference type="SUPFAM" id="SSF56436">
    <property type="entry name" value="C-type lectin-like"/>
    <property type="match status" value="1"/>
</dbReference>
<dbReference type="InterPro" id="IPR001304">
    <property type="entry name" value="C-type_lectin-like"/>
</dbReference>
<dbReference type="InterPro" id="IPR016187">
    <property type="entry name" value="CTDL_fold"/>
</dbReference>
<accession>A0A914CJF2</accession>
<dbReference type="InterPro" id="IPR050801">
    <property type="entry name" value="Ca-Dep_Lectins_ImmuneDev"/>
</dbReference>
<evidence type="ECO:0000256" key="1">
    <source>
        <dbReference type="SAM" id="SignalP"/>
    </source>
</evidence>
<dbReference type="SMART" id="SM00034">
    <property type="entry name" value="CLECT"/>
    <property type="match status" value="1"/>
</dbReference>
<feature type="chain" id="PRO_5037823645" evidence="1">
    <location>
        <begin position="21"/>
        <end position="208"/>
    </location>
</feature>
<reference evidence="4" key="1">
    <citation type="submission" date="2022-11" db="UniProtKB">
        <authorList>
            <consortium name="WormBaseParasite"/>
        </authorList>
    </citation>
    <scope>IDENTIFICATION</scope>
</reference>
<organism evidence="3 4">
    <name type="scientific">Acrobeloides nanus</name>
    <dbReference type="NCBI Taxonomy" id="290746"/>
    <lineage>
        <taxon>Eukaryota</taxon>
        <taxon>Metazoa</taxon>
        <taxon>Ecdysozoa</taxon>
        <taxon>Nematoda</taxon>
        <taxon>Chromadorea</taxon>
        <taxon>Rhabditida</taxon>
        <taxon>Tylenchina</taxon>
        <taxon>Cephalobomorpha</taxon>
        <taxon>Cephaloboidea</taxon>
        <taxon>Cephalobidae</taxon>
        <taxon>Acrobeloides</taxon>
    </lineage>
</organism>
<dbReference type="Proteomes" id="UP000887540">
    <property type="component" value="Unplaced"/>
</dbReference>
<dbReference type="PANTHER" id="PTHR22801:SF63">
    <property type="entry name" value="C-TYPE LECTIN DOMAIN-CONTAINING PROTEIN"/>
    <property type="match status" value="1"/>
</dbReference>
<evidence type="ECO:0000259" key="2">
    <source>
        <dbReference type="PROSITE" id="PS50041"/>
    </source>
</evidence>
<protein>
    <submittedName>
        <fullName evidence="4">C-type lectin domain-containing protein</fullName>
    </submittedName>
</protein>
<dbReference type="PANTHER" id="PTHR22801">
    <property type="entry name" value="LITHOSTATHINE"/>
    <property type="match status" value="1"/>
</dbReference>
<feature type="signal peptide" evidence="1">
    <location>
        <begin position="1"/>
        <end position="20"/>
    </location>
</feature>
<dbReference type="PROSITE" id="PS50041">
    <property type="entry name" value="C_TYPE_LECTIN_2"/>
    <property type="match status" value="1"/>
</dbReference>
<evidence type="ECO:0000313" key="4">
    <source>
        <dbReference type="WBParaSite" id="ACRNAN_scaffold11077.g20436.t1"/>
    </source>
</evidence>
<name>A0A914CJF2_9BILA</name>
<dbReference type="WBParaSite" id="ACRNAN_scaffold11077.g20436.t1">
    <property type="protein sequence ID" value="ACRNAN_scaffold11077.g20436.t1"/>
    <property type="gene ID" value="ACRNAN_scaffold11077.g20436"/>
</dbReference>
<dbReference type="AlphaFoldDB" id="A0A914CJF2"/>
<proteinExistence type="predicted"/>
<dbReference type="InterPro" id="IPR016186">
    <property type="entry name" value="C-type_lectin-like/link_sf"/>
</dbReference>
<sequence>MKPFVIFFLVFLFHIAISSALKCPAVYEFQDKLFHFVEERLTFNEAIGECYKHGGSLAVPDTTELNEFLGYIIAGKKEKQAFWFGGFHIDGTGKKVLFTNGKGANYNSWIGARIDSGLFKTIYCLTMDGQRHSKTSVYEWKCDDCNTKKKFICEYEKNRLFSFCPTTTPVSTTTEIPTTTPRSAQTCPPDWVNFSENCYKVLTLKFLR</sequence>